<sequence length="284" mass="29900">MSAANSAIPGVTEDRVTISIEDGIADVRMNRADKRNALDNAMFTSLAAAGEYLKTLSELRAVVLSGDGASFCAGLDFGSFQAMAQGSSGQGGSVNAGAMSDGRITHLAQQVCWVWQEVPVPVIAAVHGHALGGGMQIALGADIRIVHPDTQLSVREVHWGLIPDMTGTLMLSRLVRPDIVKDLVFSARVFSGAEGFELGVVTRLSKTPQADAMDLAQEIAGRSPDAVRGAKKLINLMANDGAAQQFAAEREVIGKLIGGANQVEAVMSHFEKRPPKFNSSSIFG</sequence>
<dbReference type="InterPro" id="IPR018376">
    <property type="entry name" value="Enoyl-CoA_hyd/isom_CS"/>
</dbReference>
<accession>A0A6J6L876</accession>
<comment type="similarity">
    <text evidence="2">Belongs to the enoyl-CoA hydratase/isomerase family.</text>
</comment>
<keyword evidence="4" id="KW-0443">Lipid metabolism</keyword>
<dbReference type="Gene3D" id="3.90.226.10">
    <property type="entry name" value="2-enoyl-CoA Hydratase, Chain A, domain 1"/>
    <property type="match status" value="1"/>
</dbReference>
<dbReference type="InterPro" id="IPR045002">
    <property type="entry name" value="Ech1-like"/>
</dbReference>
<dbReference type="GO" id="GO:0016853">
    <property type="term" value="F:isomerase activity"/>
    <property type="evidence" value="ECO:0007669"/>
    <property type="project" value="UniProtKB-KW"/>
</dbReference>
<dbReference type="UniPathway" id="UPA00659"/>
<evidence type="ECO:0000256" key="4">
    <source>
        <dbReference type="ARBA" id="ARBA00023098"/>
    </source>
</evidence>
<organism evidence="6">
    <name type="scientific">freshwater metagenome</name>
    <dbReference type="NCBI Taxonomy" id="449393"/>
    <lineage>
        <taxon>unclassified sequences</taxon>
        <taxon>metagenomes</taxon>
        <taxon>ecological metagenomes</taxon>
    </lineage>
</organism>
<proteinExistence type="inferred from homology"/>
<dbReference type="CDD" id="cd06558">
    <property type="entry name" value="crotonase-like"/>
    <property type="match status" value="1"/>
</dbReference>
<dbReference type="Pfam" id="PF00378">
    <property type="entry name" value="ECH_1"/>
    <property type="match status" value="1"/>
</dbReference>
<dbReference type="PANTHER" id="PTHR43149:SF1">
    <property type="entry name" value="DELTA(3,5)-DELTA(2,4)-DIENOYL-COA ISOMERASE, MITOCHONDRIAL"/>
    <property type="match status" value="1"/>
</dbReference>
<comment type="pathway">
    <text evidence="1">Lipid metabolism; fatty acid beta-oxidation.</text>
</comment>
<protein>
    <submittedName>
        <fullName evidence="6">Unannotated protein</fullName>
    </submittedName>
</protein>
<evidence type="ECO:0000256" key="3">
    <source>
        <dbReference type="ARBA" id="ARBA00022832"/>
    </source>
</evidence>
<evidence type="ECO:0000256" key="1">
    <source>
        <dbReference type="ARBA" id="ARBA00005005"/>
    </source>
</evidence>
<dbReference type="PROSITE" id="PS00166">
    <property type="entry name" value="ENOYL_COA_HYDRATASE"/>
    <property type="match status" value="1"/>
</dbReference>
<evidence type="ECO:0000256" key="5">
    <source>
        <dbReference type="ARBA" id="ARBA00023235"/>
    </source>
</evidence>
<dbReference type="Gene3D" id="1.10.12.10">
    <property type="entry name" value="Lyase 2-enoyl-coa Hydratase, Chain A, domain 2"/>
    <property type="match status" value="1"/>
</dbReference>
<name>A0A6J6L876_9ZZZZ</name>
<dbReference type="EMBL" id="CAEZWB010000178">
    <property type="protein sequence ID" value="CAB4656475.1"/>
    <property type="molecule type" value="Genomic_DNA"/>
</dbReference>
<reference evidence="6" key="1">
    <citation type="submission" date="2020-05" db="EMBL/GenBank/DDBJ databases">
        <authorList>
            <person name="Chiriac C."/>
            <person name="Salcher M."/>
            <person name="Ghai R."/>
            <person name="Kavagutti S V."/>
        </authorList>
    </citation>
    <scope>NUCLEOTIDE SEQUENCE</scope>
</reference>
<gene>
    <name evidence="6" type="ORF">UFOPK2166_01122</name>
</gene>
<evidence type="ECO:0000256" key="2">
    <source>
        <dbReference type="ARBA" id="ARBA00005254"/>
    </source>
</evidence>
<dbReference type="InterPro" id="IPR029045">
    <property type="entry name" value="ClpP/crotonase-like_dom_sf"/>
</dbReference>
<dbReference type="PANTHER" id="PTHR43149">
    <property type="entry name" value="ENOYL-COA HYDRATASE"/>
    <property type="match status" value="1"/>
</dbReference>
<dbReference type="SUPFAM" id="SSF52096">
    <property type="entry name" value="ClpP/crotonase"/>
    <property type="match status" value="1"/>
</dbReference>
<dbReference type="NCBIfam" id="NF005699">
    <property type="entry name" value="PRK07509.1"/>
    <property type="match status" value="1"/>
</dbReference>
<dbReference type="InterPro" id="IPR001753">
    <property type="entry name" value="Enoyl-CoA_hydra/iso"/>
</dbReference>
<keyword evidence="5" id="KW-0413">Isomerase</keyword>
<keyword evidence="3" id="KW-0276">Fatty acid metabolism</keyword>
<dbReference type="InterPro" id="IPR014748">
    <property type="entry name" value="Enoyl-CoA_hydra_C"/>
</dbReference>
<dbReference type="AlphaFoldDB" id="A0A6J6L876"/>
<dbReference type="GO" id="GO:0006635">
    <property type="term" value="P:fatty acid beta-oxidation"/>
    <property type="evidence" value="ECO:0007669"/>
    <property type="project" value="UniProtKB-UniPathway"/>
</dbReference>
<evidence type="ECO:0000313" key="6">
    <source>
        <dbReference type="EMBL" id="CAB4656475.1"/>
    </source>
</evidence>